<evidence type="ECO:0000313" key="1">
    <source>
        <dbReference type="EMBL" id="GKZ27786.1"/>
    </source>
</evidence>
<comment type="caution">
    <text evidence="1">The sequence shown here is derived from an EMBL/GenBank/DDBJ whole genome shotgun (WGS) entry which is preliminary data.</text>
</comment>
<sequence length="73" mass="8441">MTRSPGRLWSLKNRSQWRVKMGDSTPKVIKSVTSFTLLGKWRVRRLHLPIQEGASRTRKVSRTNAAILPDRII</sequence>
<dbReference type="EMBL" id="BROQ01000280">
    <property type="protein sequence ID" value="GKZ27786.1"/>
    <property type="molecule type" value="Genomic_DNA"/>
</dbReference>
<gene>
    <name evidence="1" type="ORF">AbraCBS73388_005728</name>
</gene>
<evidence type="ECO:0000313" key="2">
    <source>
        <dbReference type="Proteomes" id="UP001143548"/>
    </source>
</evidence>
<protein>
    <submittedName>
        <fullName evidence="1">Uncharacterized protein</fullName>
    </submittedName>
</protein>
<dbReference type="AlphaFoldDB" id="A0A9W6DUC8"/>
<dbReference type="Proteomes" id="UP001143548">
    <property type="component" value="Unassembled WGS sequence"/>
</dbReference>
<reference evidence="1" key="1">
    <citation type="submission" date="2022-07" db="EMBL/GenBank/DDBJ databases">
        <title>Taxonomy of Aspergillus series Nigri: significant species reduction supported by multi-species coalescent approaches.</title>
        <authorList>
            <person name="Bian C."/>
            <person name="Kusuya Y."/>
            <person name="Sklenar F."/>
            <person name="D'hooge E."/>
            <person name="Yaguchi T."/>
            <person name="Takahashi H."/>
            <person name="Hubka V."/>
        </authorList>
    </citation>
    <scope>NUCLEOTIDE SEQUENCE</scope>
    <source>
        <strain evidence="1">CBS 733.88</strain>
    </source>
</reference>
<accession>A0A9W6DUC8</accession>
<name>A0A9W6DUC8_9EURO</name>
<proteinExistence type="predicted"/>
<organism evidence="1 2">
    <name type="scientific">Aspergillus brasiliensis</name>
    <dbReference type="NCBI Taxonomy" id="319629"/>
    <lineage>
        <taxon>Eukaryota</taxon>
        <taxon>Fungi</taxon>
        <taxon>Dikarya</taxon>
        <taxon>Ascomycota</taxon>
        <taxon>Pezizomycotina</taxon>
        <taxon>Eurotiomycetes</taxon>
        <taxon>Eurotiomycetidae</taxon>
        <taxon>Eurotiales</taxon>
        <taxon>Aspergillaceae</taxon>
        <taxon>Aspergillus</taxon>
        <taxon>Aspergillus subgen. Circumdati</taxon>
    </lineage>
</organism>